<dbReference type="PROSITE" id="PS51034">
    <property type="entry name" value="ZP_2"/>
    <property type="match status" value="1"/>
</dbReference>
<keyword evidence="1" id="KW-0732">Signal</keyword>
<dbReference type="AlphaFoldDB" id="A0A667ZEW9"/>
<protein>
    <recommendedName>
        <fullName evidence="3">ZP domain-containing protein</fullName>
    </recommendedName>
</protein>
<dbReference type="Pfam" id="PF23344">
    <property type="entry name" value="ZP-N"/>
    <property type="match status" value="1"/>
</dbReference>
<evidence type="ECO:0000313" key="5">
    <source>
        <dbReference type="Proteomes" id="UP000472263"/>
    </source>
</evidence>
<dbReference type="InterPro" id="IPR055355">
    <property type="entry name" value="ZP-C"/>
</dbReference>
<dbReference type="InParanoid" id="A0A667ZEW9"/>
<feature type="domain" description="ZP" evidence="3">
    <location>
        <begin position="1"/>
        <end position="253"/>
    </location>
</feature>
<evidence type="ECO:0000313" key="4">
    <source>
        <dbReference type="Ensembl" id="ENSMMDP00005037133.1"/>
    </source>
</evidence>
<proteinExistence type="predicted"/>
<dbReference type="PANTHER" id="PTHR14002">
    <property type="entry name" value="ENDOGLIN/TGF-BETA RECEPTOR TYPE III"/>
    <property type="match status" value="1"/>
</dbReference>
<evidence type="ECO:0000256" key="2">
    <source>
        <dbReference type="ARBA" id="ARBA00023157"/>
    </source>
</evidence>
<dbReference type="PANTHER" id="PTHR14002:SF20">
    <property type="entry name" value="ZONA PELLUCIDA-LIKE DOMAIN-CONTAINING PROTEIN 1"/>
    <property type="match status" value="1"/>
</dbReference>
<reference evidence="4" key="2">
    <citation type="submission" date="2025-08" db="UniProtKB">
        <authorList>
            <consortium name="Ensembl"/>
        </authorList>
    </citation>
    <scope>IDENTIFICATION</scope>
</reference>
<sequence length="285" mass="31247">RDLIEVGLSLASFESSGLNAFSGHLADRRCSDFRLHNETVWYQVERRADTCGNILTTNSTHAIYSNSLFLYSVNNVSLVPPESFPFHCAYPLDIETSLDVAINPYLPLAGGISGLGSKARASMSLFRNSNYTESYPAGRVTLPLGSTLHVGVSVQEGDPSFVVVLEDCYATHSPNPDDPLRYALIRNRCPADRGQVTVDESGLSRQARFSALLFLFANNSQDIFLHCSLSLCDQRRTSCAPVSDVCTRRVYRSVSRSEPLKPLTIGPISCKYETQSGLKLPVSGL</sequence>
<dbReference type="GeneTree" id="ENSGT00940000156038"/>
<keyword evidence="2" id="KW-1015">Disulfide bond</keyword>
<accession>A0A667ZEW9</accession>
<dbReference type="SMART" id="SM00241">
    <property type="entry name" value="ZP"/>
    <property type="match status" value="1"/>
</dbReference>
<dbReference type="Gene3D" id="2.60.40.4100">
    <property type="entry name" value="Zona pellucida, ZP-C domain"/>
    <property type="match status" value="1"/>
</dbReference>
<reference evidence="4" key="1">
    <citation type="submission" date="2019-06" db="EMBL/GenBank/DDBJ databases">
        <authorList>
            <consortium name="Wellcome Sanger Institute Data Sharing"/>
        </authorList>
    </citation>
    <scope>NUCLEOTIDE SEQUENCE [LARGE SCALE GENOMIC DNA]</scope>
</reference>
<dbReference type="InterPro" id="IPR055356">
    <property type="entry name" value="ZP-N"/>
</dbReference>
<name>A0A667ZEW9_9TELE</name>
<dbReference type="Gene3D" id="2.60.40.3210">
    <property type="entry name" value="Zona pellucida, ZP-N domain"/>
    <property type="match status" value="1"/>
</dbReference>
<keyword evidence="5" id="KW-1185">Reference proteome</keyword>
<organism evidence="4 5">
    <name type="scientific">Myripristis murdjan</name>
    <name type="common">pinecone soldierfish</name>
    <dbReference type="NCBI Taxonomy" id="586833"/>
    <lineage>
        <taxon>Eukaryota</taxon>
        <taxon>Metazoa</taxon>
        <taxon>Chordata</taxon>
        <taxon>Craniata</taxon>
        <taxon>Vertebrata</taxon>
        <taxon>Euteleostomi</taxon>
        <taxon>Actinopterygii</taxon>
        <taxon>Neopterygii</taxon>
        <taxon>Teleostei</taxon>
        <taxon>Neoteleostei</taxon>
        <taxon>Acanthomorphata</taxon>
        <taxon>Holocentriformes</taxon>
        <taxon>Holocentridae</taxon>
        <taxon>Myripristis</taxon>
    </lineage>
</organism>
<reference evidence="4" key="3">
    <citation type="submission" date="2025-09" db="UniProtKB">
        <authorList>
            <consortium name="Ensembl"/>
        </authorList>
    </citation>
    <scope>IDENTIFICATION</scope>
</reference>
<evidence type="ECO:0000256" key="1">
    <source>
        <dbReference type="ARBA" id="ARBA00022729"/>
    </source>
</evidence>
<dbReference type="InterPro" id="IPR042235">
    <property type="entry name" value="ZP-C_dom"/>
</dbReference>
<dbReference type="Pfam" id="PF00100">
    <property type="entry name" value="Zona_pellucida"/>
    <property type="match status" value="1"/>
</dbReference>
<dbReference type="Proteomes" id="UP000472263">
    <property type="component" value="Chromosome 1"/>
</dbReference>
<dbReference type="Ensembl" id="ENSMMDT00005037928.1">
    <property type="protein sequence ID" value="ENSMMDP00005037133.1"/>
    <property type="gene ID" value="ENSMMDG00005017354.1"/>
</dbReference>
<dbReference type="InterPro" id="IPR001507">
    <property type="entry name" value="ZP_dom"/>
</dbReference>
<evidence type="ECO:0000259" key="3">
    <source>
        <dbReference type="PROSITE" id="PS51034"/>
    </source>
</evidence>